<evidence type="ECO:0000313" key="2">
    <source>
        <dbReference type="Proteomes" id="UP001470230"/>
    </source>
</evidence>
<proteinExistence type="predicted"/>
<sequence>MIQEPLPCSHLHYMGVQFPDIEEPNLMVSNANHGELIVEYNFVKSEKVIINDDYYSRIRKYASKMIQKYTHRKKEDCIDYINKRLLFETEPSKFVFNDPRTFIAKCLKSMK</sequence>
<protein>
    <submittedName>
        <fullName evidence="1">Uncharacterized protein</fullName>
    </submittedName>
</protein>
<keyword evidence="2" id="KW-1185">Reference proteome</keyword>
<reference evidence="1 2" key="1">
    <citation type="submission" date="2024-04" db="EMBL/GenBank/DDBJ databases">
        <title>Tritrichomonas musculus Genome.</title>
        <authorList>
            <person name="Alves-Ferreira E."/>
            <person name="Grigg M."/>
            <person name="Lorenzi H."/>
            <person name="Galac M."/>
        </authorList>
    </citation>
    <scope>NUCLEOTIDE SEQUENCE [LARGE SCALE GENOMIC DNA]</scope>
    <source>
        <strain evidence="1 2">EAF2021</strain>
    </source>
</reference>
<dbReference type="EMBL" id="JAPFFF010000006">
    <property type="protein sequence ID" value="KAK8887355.1"/>
    <property type="molecule type" value="Genomic_DNA"/>
</dbReference>
<name>A0ABR2K8A9_9EUKA</name>
<organism evidence="1 2">
    <name type="scientific">Tritrichomonas musculus</name>
    <dbReference type="NCBI Taxonomy" id="1915356"/>
    <lineage>
        <taxon>Eukaryota</taxon>
        <taxon>Metamonada</taxon>
        <taxon>Parabasalia</taxon>
        <taxon>Tritrichomonadida</taxon>
        <taxon>Tritrichomonadidae</taxon>
        <taxon>Tritrichomonas</taxon>
    </lineage>
</organism>
<accession>A0ABR2K8A9</accession>
<dbReference type="Proteomes" id="UP001470230">
    <property type="component" value="Unassembled WGS sequence"/>
</dbReference>
<gene>
    <name evidence="1" type="ORF">M9Y10_038395</name>
</gene>
<evidence type="ECO:0000313" key="1">
    <source>
        <dbReference type="EMBL" id="KAK8887355.1"/>
    </source>
</evidence>
<comment type="caution">
    <text evidence="1">The sequence shown here is derived from an EMBL/GenBank/DDBJ whole genome shotgun (WGS) entry which is preliminary data.</text>
</comment>